<evidence type="ECO:0000256" key="4">
    <source>
        <dbReference type="SAM" id="MobiDB-lite"/>
    </source>
</evidence>
<sequence length="4411" mass="456003">MTRQPSTYRRKNSRPSFVRRPLAQAVALLLIAGTAEAAPRPFSSDWFAAKGAAQATNPNPNPNRPGVHVPGTPPPLAQQQKNNAQLQRTLNNIGRTAASIAAQQSAQKAAREAALKNGSPIPEGYTQGGLWDRNAEGDQLNWKGAQWANGTPNVGDRDLTIKQTESKAILNWDTFNIGRDTSLQIQQNAGDAVLNRVVGNDIAPSQIAGKLQADGTVMVINQNGVIFTGSSQTNVRNMVAAAGTITDSQFENNGLYNGNSATFTNAAGDVLVEQGAQISTHAPETSTQGGGYVLLLGQNVENAGEINTVNGQTAMAAGDNFIIKRGQATTGGDLQSTVRGNVVTTTGNGTVTNSGIIQASTGDISLTGNQVRQEGVLLSSTSVNNRGTVHLNASGTDANITLAEGSTTAILLEDTDTTALDSQRDGLQGPVQGDGTGNNIVPADQYRRDQSLIEITSNGTVDFETGSMTLATGGQIAVDAAQRSLVRDGATLDVSGAVGVKVAMENNSVKVNIQGNELRDSSVNRDSDEDNGRSHLASNEVWVDVRDLVHVPAGTNGYETDRWYTKGGLLEVSGYLGTQGHSVGEWMAQGGSVIFTGNDVVTQQGSQINLSGGTLDVQSGEIQLSWLKGVDGRLYEVSSAPGDLLYTGIYKGYELNSDRWGQKQSWWNPLITPRSRLENGYTVGRDAGTLVIGTSNAVLEGDIVGDTYKGDRQNQAAQAGLDGYNQSQKAVARGANLVVGDYVPFYVKDSGTIQHRLTATSNTIQDIIFNNTAGNIAAGLDLTEVLPEDRNGTLYLNTDQLNDFNLGGIKVAAGNSIRVDNDLAAGHAGNITLYGPQVDVNADLTAHSGAIQMGNVLNQIGTLNTNIQDVVLNAAEGTGTTPSVTVADGVKINARGLWSNLLLDPTDTSALPYQNGGSVSVRSSGDITLNEGSLIDVSSGAALLSSGNQQGGRGGNVTLGAAAQGGSGALVLNSDIHGYGVQGGGTLSIETGTAVVVGDQPLFQNAEYLEAGKAAPIAVRLDEPLTVLAGETLPANATYDKVFANQILPTQINFTNTGHTLDIVVGPGGWDLNGTGLDVYVNGSNSSANRYRGNTGSNRVVPEGTRVTRINSGYLPAGYEMPAFVTELSTPTYTVQAGQAALIDTLLPVGSLVKPGALVNQAVAIQAPLQLAEDVFTKGFSQYTVTGQLGALVVEGAQVDVSMPVYRFGEHSQGSATGSDAGALELWTPPLYLENAITGVLTQRKGASLSLQAGNSHSTDAVATQLHIDRGARIAVDPGQAISLQSIGQLTVDGTLQAWGGSIELGQATSSTASTDAGSSVWLSETAVLDVAARAATAVDAWGNTYGQVHNGGNIIIGNQTDHSDGNNDGMDLFVVVREGAVLDASGSSAVLNIAGQGTTAVASHGGQISLSSLRGLYLDGEIRANAGGAGAAGGNLSISIGSGAARGTAPSRTNQIRELVVSQQKVDSLLPTDVTAAQAADSLVYGHAKIGVDQIESGAFDSLTLHSGGMIAFDGDVNLSMGQALNLYAGSLGLAEGAADSQVRLAAPYIRLASSFLNVGTGNARIDYLGMHYADRWMDITSHPLTGGLILDASQLLEVRGGQGLGNGGQLTIGGELVVRPGFDHINLVSGGDLQFGSGTFYTAGDLTLAAAQFYPVTGTSAAIYAGWRGNNFDYDPERTLTLARTTEVVPDVPYSVFGSLTLGADTINQGGIVRAPLGAVSLGTGSGSARYTKVVNLQDGSLTSASAVGLLMPYGGTTDGLTWQYAGDEVQLQGVGTLAAGSVTLSGQQVDVQQGAVIDLSGGGELTGAGFVSGRGGSTDARYNPLVQIGSDGLSLPGLDTNPVYAIVPGVQGVAPVGGEAGAVDAVVGQQITIGAGVPGLAAGTYTLMPSTYALLPGAFRVEINGLAGQGTATGTQAMRNGSFATSGVLSVAGTGIRDSLASQLILTPADTLRTYSQYNETCYADFVRADAARLGVPRALIEADAKSLRLHFASRDTDKDELSLRFDGNVLGEAAEGGYGSTLAITALSLRDRIEILSDGGLPSEGYATALRASDLDNIAVNRLTIGGTPRVNYGQGGNMLLVDDGNPVAGITVRSGAVLTAPEVMLISTGLQSDSSSAIEIEQGAVINTLGQGDAAYDSNDGFIYQPGKASVVAVSNGTLQWLAPAESSGNSGPGHIRIGGCATVDCTGTTQLYSEGSISFVTNNDFELDDDVRYGTRHLSLGVGSFNIGSTEALAAAAARNALAPGLALNQQVMERLLQGDTSVGAPALETLELIAADSVNFFDSVTLSTLDANGKSLLDNLLLTTPAIYGYGDASDVALIETGHLIWNGSGDTPGAVVTDGAGTGSGSLTVDAERITFGYGLWRHPDGISSLDRLALGFTNVNLNASDRITANNKGTLAVYQSQSAYVPGEGVSYSGGNLNITTPLITGEAGSVNNITAGGTIRVAAPQAGAADPAELSALGAEFSLTAGQGLSLDTAVALPSGKLTLAADGDLTLGNNAHLDLSGRSVEFFDDEDATQYSWGGDVTLESSAGNIRQAAGSTIDLSAEHNQGGRLTAVALAESAGLVDLQGQILAAASGYYEAGGTYVPYLAGGIELRAQTLGSNLNEAFTALNQRLNEGEVTGLRSFQLKQGDLAIGSDVRANQIEVSLDGGQLIVDGTLDASGERVGSIRLAGKQGLTLTGNAVLDAHGSLLRLDSYGQIIDAPNRAMVELNSGDGQLTLANGARIDLRHGTDDARVAADPSLHDGRDRGTLELFAPRLGGADAGDVAIDASGVLDIDGARWIALNALQRYDDAAYGTDEAASGRPYQVIDQAYLDAKHADSRAFINAALNNSNLLDNKLAGLNNSTYANAFHLRPGVEIISKTADGDLMVSGDLDLSGHRYASLNPHSQQTSVYGSGEAGALAIRAGGDLNIYGSINDGFAPPPDTPDDNGWVLTPGVQAYGGDVIVPGAGVQLAAGTLFPANKTLNYAVPIRALTLPANTELPVQGELAANITLPANTVLSAAVRDADNNVLYAAGTLLEQATVLPRGTRLDAGSRLPANAALTSMTWPAGVPLPVAATLANNTTLPVGGLIPSMTDVKLVGDAISVPLRSVNGERMGRNWAVAAMLPEGSQSWGMRLVAGADTQAADPRLTRPDSTGRMVLADTHYSLYNQRSMLAAGGETVLVWLEGNWYGQEPGTPVTDDWSWACDEWNCTEVTLAPEPVLVWIEGNWYGQEPGTPVTDDWLWACDDWNCVTEAPPAPDPILVWLEGNWYGQEPGTPVTDDWSWACDEWNCVAQAPETGGWSEEVIAVYPVVQNFSVLRTGIGDLDLIAAGDVTMQSLYGVYTAGTSTASRAGAEAAAFNLGRAKQGETYLGTDASSDPDGGSGYEALVDGGADSTYAAWYPDGGGDLLLRSGGNLTGDLIATYGPAWPGQELRKQRSSVDQGNWLWRQGSGDTAGVDPTATSWWINFGTYVPGSTVSNKNYDLDGAAVAAAEAIPELVGFTGIGTLGGGNLTLDVGGDAGMLARRGVSHNDRPRSEGLALAIGSTGRVTETGELLLTGGGDLNLRVGGDLNPGLQARVSDRTRQNLDLNGVLSNLRGGVHLQAGEIGGIGLTYYATSQVQADREEIRAFDPYTASLATATGGLALMLGDSAATLTSRGDLVLAGSGDPGRVALPYTPVDDGYSWFSLWTENTAINLFAAGGDLTPSVQLGDVQVNVNIPVQGHNHSNTDGRFVLPSQLSVVAADGSIYMGRSALGSVTTQFNDTYHLLLAPSVNGSLELLAGDSIYAGGYTISQSGASLDVLTTPFAPAYAQFPDGLLSTRVHNLSADAQVPDYNRFSLFAFGPNTFSGEFAAAQPVRLYALNGDIVGLRTGSILEFDYGGRAGQVWYEGAGPVWTQAGGDIVRFGMLQGDSSIMPMDMAYTMADPYFGGGSNTGSVIVHNDINDVSIVDAGGDILYSGFNVAGPGTLEINAGRNILMTGQAGGDYAETAITSLGPILAGDNRPGAGIVMQAGLGEQGADWSGLLDLYLNPENLADPELPLADQDGLVAHTYEDELVEWLLGRYGFAASDNETAVDEALAFFDGLGAEQQRVFARELYFAELKASGREYNDVDAARFGSYLRGRNAIAALFPSHDVSGNTLAYAGDILMYGGSGVHTNVGGSIQMLTPGGAQTFGVEGAAPPATAGVITRGQGDIQLFSRDSILLGQSRVMTTFGGDILGWSAEGDINAGRGSSTTVLYTPPVRVYDQWGNVTLSPQVPSTGAGIATLNPIAEVAPGDIDLIAPLGTVDAGEAGIRVSGSVNVAALQVLNADNIQVQGESTGIPVVAAVNVGALTSASQAASSAITAAEQVNQAARRNMPSIINVEILGYGHERLEPGGARPDPLSYNQASPVQVLGVGPVSDEAMQQMTEGERLEL</sequence>
<protein>
    <submittedName>
        <fullName evidence="7">Hemagglutinin</fullName>
    </submittedName>
</protein>
<evidence type="ECO:0000259" key="6">
    <source>
        <dbReference type="SMART" id="SM00912"/>
    </source>
</evidence>
<evidence type="ECO:0000256" key="5">
    <source>
        <dbReference type="SAM" id="SignalP"/>
    </source>
</evidence>
<dbReference type="InterPro" id="IPR011050">
    <property type="entry name" value="Pectin_lyase_fold/virulence"/>
</dbReference>
<comment type="caution">
    <text evidence="7">The sequence shown here is derived from an EMBL/GenBank/DDBJ whole genome shotgun (WGS) entry which is preliminary data.</text>
</comment>
<accession>A0A2A3MFU1</accession>
<keyword evidence="3 5" id="KW-0732">Signal</keyword>
<comment type="subcellular location">
    <subcellularLocation>
        <location evidence="1">Secreted</location>
    </subcellularLocation>
</comment>
<reference evidence="7 8" key="1">
    <citation type="submission" date="2017-09" db="EMBL/GenBank/DDBJ databases">
        <title>Pseudomonas abyssi sp. nov. isolated from Abyssopelagic Water.</title>
        <authorList>
            <person name="Wei Y."/>
        </authorList>
    </citation>
    <scope>NUCLEOTIDE SEQUENCE [LARGE SCALE GENOMIC DNA]</scope>
    <source>
        <strain evidence="7 8">MT5</strain>
    </source>
</reference>
<dbReference type="InterPro" id="IPR012334">
    <property type="entry name" value="Pectin_lyas_fold"/>
</dbReference>
<evidence type="ECO:0000313" key="8">
    <source>
        <dbReference type="Proteomes" id="UP000242313"/>
    </source>
</evidence>
<dbReference type="EMBL" id="NTMR01000017">
    <property type="protein sequence ID" value="PBK03642.1"/>
    <property type="molecule type" value="Genomic_DNA"/>
</dbReference>
<evidence type="ECO:0000313" key="7">
    <source>
        <dbReference type="EMBL" id="PBK03642.1"/>
    </source>
</evidence>
<dbReference type="Pfam" id="PF12545">
    <property type="entry name" value="DUF3739"/>
    <property type="match status" value="1"/>
</dbReference>
<dbReference type="InterPro" id="IPR021026">
    <property type="entry name" value="Filamn_hemagglutn_DUF3739"/>
</dbReference>
<keyword evidence="2" id="KW-0964">Secreted</keyword>
<feature type="signal peptide" evidence="5">
    <location>
        <begin position="1"/>
        <end position="37"/>
    </location>
</feature>
<dbReference type="PANTHER" id="PTHR12338:SF8">
    <property type="entry name" value="HEME_HEMOPEXIN-BINDING PROTEIN"/>
    <property type="match status" value="1"/>
</dbReference>
<dbReference type="SMART" id="SM00912">
    <property type="entry name" value="Haemagg_act"/>
    <property type="match status" value="1"/>
</dbReference>
<dbReference type="Proteomes" id="UP000242313">
    <property type="component" value="Unassembled WGS sequence"/>
</dbReference>
<dbReference type="Gene3D" id="2.160.20.10">
    <property type="entry name" value="Single-stranded right-handed beta-helix, Pectin lyase-like"/>
    <property type="match status" value="1"/>
</dbReference>
<gene>
    <name evidence="7" type="ORF">CNQ84_13780</name>
</gene>
<evidence type="ECO:0000256" key="2">
    <source>
        <dbReference type="ARBA" id="ARBA00022525"/>
    </source>
</evidence>
<dbReference type="InterPro" id="IPR008638">
    <property type="entry name" value="FhaB/CdiA-like_TPS"/>
</dbReference>
<evidence type="ECO:0000256" key="3">
    <source>
        <dbReference type="ARBA" id="ARBA00022729"/>
    </source>
</evidence>
<dbReference type="SUPFAM" id="SSF51126">
    <property type="entry name" value="Pectin lyase-like"/>
    <property type="match status" value="1"/>
</dbReference>
<dbReference type="InterPro" id="IPR050909">
    <property type="entry name" value="Bact_Autotransporter_VF"/>
</dbReference>
<dbReference type="GO" id="GO:0005576">
    <property type="term" value="C:extracellular region"/>
    <property type="evidence" value="ECO:0007669"/>
    <property type="project" value="UniProtKB-SubCell"/>
</dbReference>
<dbReference type="PANTHER" id="PTHR12338">
    <property type="entry name" value="AUTOTRANSPORTER"/>
    <property type="match status" value="1"/>
</dbReference>
<feature type="domain" description="Filamentous haemagglutinin FhaB/tRNA nuclease CdiA-like TPS" evidence="6">
    <location>
        <begin position="148"/>
        <end position="249"/>
    </location>
</feature>
<dbReference type="Pfam" id="PF05860">
    <property type="entry name" value="TPS"/>
    <property type="match status" value="1"/>
</dbReference>
<dbReference type="NCBIfam" id="TIGR01901">
    <property type="entry name" value="adhes_NPXG"/>
    <property type="match status" value="1"/>
</dbReference>
<evidence type="ECO:0000256" key="1">
    <source>
        <dbReference type="ARBA" id="ARBA00004613"/>
    </source>
</evidence>
<proteinExistence type="predicted"/>
<feature type="region of interest" description="Disordered" evidence="4">
    <location>
        <begin position="111"/>
        <end position="132"/>
    </location>
</feature>
<keyword evidence="8" id="KW-1185">Reference proteome</keyword>
<name>A0A2A3MFU1_9PSED</name>
<feature type="chain" id="PRO_5011974614" evidence="5">
    <location>
        <begin position="38"/>
        <end position="4411"/>
    </location>
</feature>
<organism evidence="7 8">
    <name type="scientific">Pseudomonas abyssi</name>
    <dbReference type="NCBI Taxonomy" id="170540"/>
    <lineage>
        <taxon>Bacteria</taxon>
        <taxon>Pseudomonadati</taxon>
        <taxon>Pseudomonadota</taxon>
        <taxon>Gammaproteobacteria</taxon>
        <taxon>Pseudomonadales</taxon>
        <taxon>Pseudomonadaceae</taxon>
        <taxon>Pseudomonas</taxon>
    </lineage>
</organism>
<dbReference type="RefSeq" id="WP_096005425.1">
    <property type="nucleotide sequence ID" value="NZ_NTMR01000017.1"/>
</dbReference>
<feature type="region of interest" description="Disordered" evidence="4">
    <location>
        <begin position="52"/>
        <end position="82"/>
    </location>
</feature>